<evidence type="ECO:0000313" key="2">
    <source>
        <dbReference type="EMBL" id="NHN54307.1"/>
    </source>
</evidence>
<keyword evidence="3" id="KW-1185">Reference proteome</keyword>
<gene>
    <name evidence="2" type="ORF">G9U51_00720</name>
</gene>
<evidence type="ECO:0000313" key="3">
    <source>
        <dbReference type="Proteomes" id="UP000744769"/>
    </source>
</evidence>
<evidence type="ECO:0000256" key="1">
    <source>
        <dbReference type="SAM" id="MobiDB-lite"/>
    </source>
</evidence>
<dbReference type="AlphaFoldDB" id="A0A967AXL3"/>
<organism evidence="2 3">
    <name type="scientific">Metallococcus carri</name>
    <dbReference type="NCBI Taxonomy" id="1656884"/>
    <lineage>
        <taxon>Bacteria</taxon>
        <taxon>Bacillati</taxon>
        <taxon>Actinomycetota</taxon>
        <taxon>Actinomycetes</taxon>
        <taxon>Micrococcales</taxon>
        <taxon>Dermacoccaceae</taxon>
        <taxon>Metallococcus</taxon>
    </lineage>
</organism>
<dbReference type="RefSeq" id="WP_166191748.1">
    <property type="nucleotide sequence ID" value="NZ_JAAOIV010000001.1"/>
</dbReference>
<proteinExistence type="predicted"/>
<reference evidence="2" key="1">
    <citation type="submission" date="2020-03" db="EMBL/GenBank/DDBJ databases">
        <title>Draft sequencing of Calidifontibacter sp. DB0510.</title>
        <authorList>
            <person name="Kim D.-U."/>
        </authorList>
    </citation>
    <scope>NUCLEOTIDE SEQUENCE</scope>
    <source>
        <strain evidence="2">DB0510</strain>
    </source>
</reference>
<dbReference type="Proteomes" id="UP000744769">
    <property type="component" value="Unassembled WGS sequence"/>
</dbReference>
<dbReference type="EMBL" id="JAAOIV010000001">
    <property type="protein sequence ID" value="NHN54307.1"/>
    <property type="molecule type" value="Genomic_DNA"/>
</dbReference>
<accession>A0A967AXL3</accession>
<feature type="region of interest" description="Disordered" evidence="1">
    <location>
        <begin position="1"/>
        <end position="21"/>
    </location>
</feature>
<comment type="caution">
    <text evidence="2">The sequence shown here is derived from an EMBL/GenBank/DDBJ whole genome shotgun (WGS) entry which is preliminary data.</text>
</comment>
<sequence>MGYSVTPDDLQRSSKALRRSATRVVSTPGQARWAFGKIEVACGDPACAGVAAALAGSWADALAALSDTALGLGGATFAAGTAYAGADGVVATAVGTAS</sequence>
<name>A0A967AXL3_9MICO</name>
<protein>
    <submittedName>
        <fullName evidence="2">Uncharacterized protein</fullName>
    </submittedName>
</protein>